<evidence type="ECO:0000256" key="9">
    <source>
        <dbReference type="ARBA" id="ARBA00022989"/>
    </source>
</evidence>
<evidence type="ECO:0000256" key="8">
    <source>
        <dbReference type="ARBA" id="ARBA00022729"/>
    </source>
</evidence>
<feature type="compositionally biased region" description="Polar residues" evidence="13">
    <location>
        <begin position="335"/>
        <end position="347"/>
    </location>
</feature>
<name>A0A5N7B724_9EURO</name>
<dbReference type="PANTHER" id="PTHR15549:SF30">
    <property type="entry name" value="MID2 DOMAIN-CONTAINING PROTEIN"/>
    <property type="match status" value="1"/>
</dbReference>
<evidence type="ECO:0000256" key="11">
    <source>
        <dbReference type="ARBA" id="ARBA00023157"/>
    </source>
</evidence>
<feature type="compositionally biased region" description="Pro residues" evidence="13">
    <location>
        <begin position="265"/>
        <end position="275"/>
    </location>
</feature>
<proteinExistence type="inferred from homology"/>
<evidence type="ECO:0000256" key="13">
    <source>
        <dbReference type="SAM" id="MobiDB-lite"/>
    </source>
</evidence>
<dbReference type="GO" id="GO:0098552">
    <property type="term" value="C:side of membrane"/>
    <property type="evidence" value="ECO:0007669"/>
    <property type="project" value="UniProtKB-KW"/>
</dbReference>
<keyword evidence="10 14" id="KW-0472">Membrane</keyword>
<evidence type="ECO:0000256" key="2">
    <source>
        <dbReference type="ARBA" id="ARBA00004589"/>
    </source>
</evidence>
<keyword evidence="7 14" id="KW-0812">Transmembrane</keyword>
<feature type="region of interest" description="Disordered" evidence="13">
    <location>
        <begin position="667"/>
        <end position="693"/>
    </location>
</feature>
<keyword evidence="11" id="KW-1015">Disulfide bond</keyword>
<evidence type="ECO:0000256" key="6">
    <source>
        <dbReference type="ARBA" id="ARBA00022622"/>
    </source>
</evidence>
<keyword evidence="12" id="KW-0449">Lipoprotein</keyword>
<dbReference type="InterPro" id="IPR051694">
    <property type="entry name" value="Immunoregulatory_rcpt-like"/>
</dbReference>
<dbReference type="Proteomes" id="UP000326198">
    <property type="component" value="Unassembled WGS sequence"/>
</dbReference>
<feature type="region of interest" description="Disordered" evidence="13">
    <location>
        <begin position="335"/>
        <end position="354"/>
    </location>
</feature>
<feature type="region of interest" description="Disordered" evidence="13">
    <location>
        <begin position="141"/>
        <end position="204"/>
    </location>
</feature>
<accession>A0A5N7B724</accession>
<evidence type="ECO:0000256" key="15">
    <source>
        <dbReference type="SAM" id="SignalP"/>
    </source>
</evidence>
<feature type="compositionally biased region" description="Polar residues" evidence="13">
    <location>
        <begin position="141"/>
        <end position="175"/>
    </location>
</feature>
<evidence type="ECO:0000313" key="18">
    <source>
        <dbReference type="Proteomes" id="UP000326198"/>
    </source>
</evidence>
<gene>
    <name evidence="17" type="ORF">BDV26DRAFT_217181</name>
</gene>
<keyword evidence="6" id="KW-0325">Glycoprotein</keyword>
<evidence type="ECO:0000256" key="14">
    <source>
        <dbReference type="SAM" id="Phobius"/>
    </source>
</evidence>
<dbReference type="OrthoDB" id="3946741at2759"/>
<keyword evidence="18" id="KW-1185">Reference proteome</keyword>
<feature type="compositionally biased region" description="Polar residues" evidence="13">
    <location>
        <begin position="398"/>
        <end position="410"/>
    </location>
</feature>
<evidence type="ECO:0000259" key="16">
    <source>
        <dbReference type="Pfam" id="PF05730"/>
    </source>
</evidence>
<dbReference type="Pfam" id="PF05730">
    <property type="entry name" value="CFEM"/>
    <property type="match status" value="1"/>
</dbReference>
<feature type="signal peptide" evidence="15">
    <location>
        <begin position="1"/>
        <end position="33"/>
    </location>
</feature>
<keyword evidence="6" id="KW-0336">GPI-anchor</keyword>
<feature type="compositionally biased region" description="Low complexity" evidence="13">
    <location>
        <begin position="176"/>
        <end position="194"/>
    </location>
</feature>
<dbReference type="PANTHER" id="PTHR15549">
    <property type="entry name" value="PAIRED IMMUNOGLOBULIN-LIKE TYPE 2 RECEPTOR"/>
    <property type="match status" value="1"/>
</dbReference>
<feature type="domain" description="CFEM" evidence="16">
    <location>
        <begin position="41"/>
        <end position="107"/>
    </location>
</feature>
<dbReference type="GO" id="GO:0005576">
    <property type="term" value="C:extracellular region"/>
    <property type="evidence" value="ECO:0007669"/>
    <property type="project" value="UniProtKB-SubCell"/>
</dbReference>
<reference evidence="17 18" key="1">
    <citation type="submission" date="2019-04" db="EMBL/GenBank/DDBJ databases">
        <title>Friends and foes A comparative genomics studyof 23 Aspergillus species from section Flavi.</title>
        <authorList>
            <consortium name="DOE Joint Genome Institute"/>
            <person name="Kjaerbolling I."/>
            <person name="Vesth T."/>
            <person name="Frisvad J.C."/>
            <person name="Nybo J.L."/>
            <person name="Theobald S."/>
            <person name="Kildgaard S."/>
            <person name="Isbrandt T."/>
            <person name="Kuo A."/>
            <person name="Sato A."/>
            <person name="Lyhne E.K."/>
            <person name="Kogle M.E."/>
            <person name="Wiebenga A."/>
            <person name="Kun R.S."/>
            <person name="Lubbers R.J."/>
            <person name="Makela M.R."/>
            <person name="Barry K."/>
            <person name="Chovatia M."/>
            <person name="Clum A."/>
            <person name="Daum C."/>
            <person name="Haridas S."/>
            <person name="He G."/>
            <person name="LaButti K."/>
            <person name="Lipzen A."/>
            <person name="Mondo S."/>
            <person name="Riley R."/>
            <person name="Salamov A."/>
            <person name="Simmons B.A."/>
            <person name="Magnuson J.K."/>
            <person name="Henrissat B."/>
            <person name="Mortensen U.H."/>
            <person name="Larsen T.O."/>
            <person name="Devries R.P."/>
            <person name="Grigoriev I.V."/>
            <person name="Machida M."/>
            <person name="Baker S.E."/>
            <person name="Andersen M.R."/>
        </authorList>
    </citation>
    <scope>NUCLEOTIDE SEQUENCE [LARGE SCALE GENOMIC DNA]</scope>
    <source>
        <strain evidence="17 18">IBT 29228</strain>
    </source>
</reference>
<feature type="transmembrane region" description="Helical" evidence="14">
    <location>
        <begin position="213"/>
        <end position="237"/>
    </location>
</feature>
<dbReference type="InterPro" id="IPR008427">
    <property type="entry name" value="Extracellular_membr_CFEM_dom"/>
</dbReference>
<dbReference type="AlphaFoldDB" id="A0A5N7B724"/>
<sequence>MLWYCNMLSSLLQRLPTAFLSLVPLLLALGAHGQKAPAPRLDTVPDCALACVENFINTDYPNNACSSASDISCLCKTNTRSGYTLGEGALRCSFSFCSIEVALNSSVYSICDSIPGALSRTHATITATVVSVISPTSVLATETHSTDPSSTTLAEQTPPKTGHSSTTFSTFQSPVSATDTKQSTSSTATSSQTSHNAPSGAAAGKQSSLNAGAVIGVSVSSGIAGFFILGVIVFFCCRKMRQRYQQPKDRDFFEIGGVMAEPPDFSLPPKRPTPGPNSSSHAGHGDTETSRLVSPFKPGPQNPAVVVTGPDDDYHYGSMGVSPERIGFAISTSSDLEHSVSQSSPRTVSDLLPDKPTYTLCPEPLRLSQQKHARTTSGDTLFEEDVTRPRSFLGGNKQYPQYSNMKAPSNNHRHYRRLSRVGLPDNPRALFHAFRARNDTCIPGGPNRPKKPAYVSAGEGVQIPYQNDVFGNLAPLGPRPYNVKRNEYIGDYWRGPDIGAGRALPEPPVSRNTVHDSYQEADTKSNLLDSSSDEFETIDINEGSRSHRTSRHSGNFRPLTPVREIRTPNNEGQQRNYFNEDAPVKYPQMPFPRAISPAQEIVSRPRIVRRDDIKRVQIRRGKPQPKELTVPYSPDDYWDGYNRVSPSGPRPYRLSGDRFSTEIQGRMAKEKRSSLEHNLTPSRRGSDLILRVD</sequence>
<evidence type="ECO:0000256" key="3">
    <source>
        <dbReference type="ARBA" id="ARBA00004613"/>
    </source>
</evidence>
<evidence type="ECO:0000256" key="10">
    <source>
        <dbReference type="ARBA" id="ARBA00023136"/>
    </source>
</evidence>
<evidence type="ECO:0000256" key="4">
    <source>
        <dbReference type="ARBA" id="ARBA00010031"/>
    </source>
</evidence>
<feature type="compositionally biased region" description="Basic and acidic residues" evidence="13">
    <location>
        <begin position="684"/>
        <end position="693"/>
    </location>
</feature>
<dbReference type="EMBL" id="ML736226">
    <property type="protein sequence ID" value="KAE8377260.1"/>
    <property type="molecule type" value="Genomic_DNA"/>
</dbReference>
<keyword evidence="9 14" id="KW-1133">Transmembrane helix</keyword>
<evidence type="ECO:0000256" key="12">
    <source>
        <dbReference type="ARBA" id="ARBA00023288"/>
    </source>
</evidence>
<keyword evidence="5" id="KW-0964">Secreted</keyword>
<feature type="region of interest" description="Disordered" evidence="13">
    <location>
        <begin position="259"/>
        <end position="305"/>
    </location>
</feature>
<evidence type="ECO:0000256" key="5">
    <source>
        <dbReference type="ARBA" id="ARBA00022525"/>
    </source>
</evidence>
<feature type="region of interest" description="Disordered" evidence="13">
    <location>
        <begin position="537"/>
        <end position="576"/>
    </location>
</feature>
<evidence type="ECO:0000313" key="17">
    <source>
        <dbReference type="EMBL" id="KAE8377260.1"/>
    </source>
</evidence>
<feature type="region of interest" description="Disordered" evidence="13">
    <location>
        <begin position="500"/>
        <end position="519"/>
    </location>
</feature>
<feature type="chain" id="PRO_5025037611" description="CFEM domain-containing protein" evidence="15">
    <location>
        <begin position="34"/>
        <end position="693"/>
    </location>
</feature>
<comment type="subcellular location">
    <subcellularLocation>
        <location evidence="2">Membrane</location>
        <topology evidence="2">Lipid-anchor</topology>
        <topology evidence="2">GPI-anchor</topology>
    </subcellularLocation>
    <subcellularLocation>
        <location evidence="1">Membrane</location>
        <topology evidence="1">Single-pass membrane protein</topology>
    </subcellularLocation>
    <subcellularLocation>
        <location evidence="3">Secreted</location>
    </subcellularLocation>
</comment>
<evidence type="ECO:0000256" key="1">
    <source>
        <dbReference type="ARBA" id="ARBA00004167"/>
    </source>
</evidence>
<evidence type="ECO:0000256" key="7">
    <source>
        <dbReference type="ARBA" id="ARBA00022692"/>
    </source>
</evidence>
<protein>
    <recommendedName>
        <fullName evidence="16">CFEM domain-containing protein</fullName>
    </recommendedName>
</protein>
<feature type="compositionally biased region" description="Polar residues" evidence="13">
    <location>
        <begin position="567"/>
        <end position="576"/>
    </location>
</feature>
<organism evidence="17 18">
    <name type="scientific">Aspergillus bertholletiae</name>
    <dbReference type="NCBI Taxonomy" id="1226010"/>
    <lineage>
        <taxon>Eukaryota</taxon>
        <taxon>Fungi</taxon>
        <taxon>Dikarya</taxon>
        <taxon>Ascomycota</taxon>
        <taxon>Pezizomycotina</taxon>
        <taxon>Eurotiomycetes</taxon>
        <taxon>Eurotiomycetidae</taxon>
        <taxon>Eurotiales</taxon>
        <taxon>Aspergillaceae</taxon>
        <taxon>Aspergillus</taxon>
        <taxon>Aspergillus subgen. Circumdati</taxon>
    </lineage>
</organism>
<feature type="region of interest" description="Disordered" evidence="13">
    <location>
        <begin position="390"/>
        <end position="410"/>
    </location>
</feature>
<dbReference type="GO" id="GO:0071944">
    <property type="term" value="C:cell periphery"/>
    <property type="evidence" value="ECO:0007669"/>
    <property type="project" value="UniProtKB-ARBA"/>
</dbReference>
<keyword evidence="8 15" id="KW-0732">Signal</keyword>
<comment type="similarity">
    <text evidence="4">Belongs to the RBT5 family.</text>
</comment>